<dbReference type="EMBL" id="BAAAPH010000004">
    <property type="protein sequence ID" value="GAA1559768.1"/>
    <property type="molecule type" value="Genomic_DNA"/>
</dbReference>
<evidence type="ECO:0000313" key="3">
    <source>
        <dbReference type="Proteomes" id="UP001501705"/>
    </source>
</evidence>
<sequence length="67" mass="7173">MTESTQQALLYARVLIGARIDRARRSEHGVSAVEWVLISALLAGIALAVGVILYKKLTGKAENLPLG</sequence>
<keyword evidence="1" id="KW-0472">Membrane</keyword>
<protein>
    <recommendedName>
        <fullName evidence="4">DUF4244 domain-containing protein</fullName>
    </recommendedName>
</protein>
<reference evidence="2 3" key="1">
    <citation type="journal article" date="2019" name="Int. J. Syst. Evol. Microbiol.">
        <title>The Global Catalogue of Microorganisms (GCM) 10K type strain sequencing project: providing services to taxonomists for standard genome sequencing and annotation.</title>
        <authorList>
            <consortium name="The Broad Institute Genomics Platform"/>
            <consortium name="The Broad Institute Genome Sequencing Center for Infectious Disease"/>
            <person name="Wu L."/>
            <person name="Ma J."/>
        </authorList>
    </citation>
    <scope>NUCLEOTIDE SEQUENCE [LARGE SCALE GENOMIC DNA]</scope>
    <source>
        <strain evidence="2 3">JCM 15572</strain>
    </source>
</reference>
<comment type="caution">
    <text evidence="2">The sequence shown here is derived from an EMBL/GenBank/DDBJ whole genome shotgun (WGS) entry which is preliminary data.</text>
</comment>
<evidence type="ECO:0000256" key="1">
    <source>
        <dbReference type="SAM" id="Phobius"/>
    </source>
</evidence>
<accession>A0ABN2CN48</accession>
<organism evidence="2 3">
    <name type="scientific">Kribbella hippodromi</name>
    <dbReference type="NCBI Taxonomy" id="434347"/>
    <lineage>
        <taxon>Bacteria</taxon>
        <taxon>Bacillati</taxon>
        <taxon>Actinomycetota</taxon>
        <taxon>Actinomycetes</taxon>
        <taxon>Propionibacteriales</taxon>
        <taxon>Kribbellaceae</taxon>
        <taxon>Kribbella</taxon>
    </lineage>
</organism>
<gene>
    <name evidence="2" type="ORF">GCM10009804_15730</name>
</gene>
<dbReference type="RefSeq" id="WP_344232693.1">
    <property type="nucleotide sequence ID" value="NZ_BAAAPH010000004.1"/>
</dbReference>
<keyword evidence="1" id="KW-1133">Transmembrane helix</keyword>
<keyword evidence="1" id="KW-0812">Transmembrane</keyword>
<dbReference type="Proteomes" id="UP001501705">
    <property type="component" value="Unassembled WGS sequence"/>
</dbReference>
<name>A0ABN2CN48_9ACTN</name>
<feature type="transmembrane region" description="Helical" evidence="1">
    <location>
        <begin position="35"/>
        <end position="54"/>
    </location>
</feature>
<evidence type="ECO:0008006" key="4">
    <source>
        <dbReference type="Google" id="ProtNLM"/>
    </source>
</evidence>
<evidence type="ECO:0000313" key="2">
    <source>
        <dbReference type="EMBL" id="GAA1559768.1"/>
    </source>
</evidence>
<proteinExistence type="predicted"/>
<keyword evidence="3" id="KW-1185">Reference proteome</keyword>